<feature type="domain" description="Structural protein 2 second" evidence="6">
    <location>
        <begin position="275"/>
        <end position="366"/>
    </location>
</feature>
<feature type="compositionally biased region" description="Low complexity" evidence="4">
    <location>
        <begin position="19"/>
        <end position="37"/>
    </location>
</feature>
<dbReference type="Pfam" id="PF03115">
    <property type="entry name" value="Astro_capsid_N"/>
    <property type="match status" value="1"/>
</dbReference>
<keyword evidence="2" id="KW-0167">Capsid protein</keyword>
<dbReference type="EMBL" id="KU318315">
    <property type="protein sequence ID" value="AMD81600.1"/>
    <property type="molecule type" value="Genomic_RNA"/>
</dbReference>
<evidence type="ECO:0000256" key="1">
    <source>
        <dbReference type="ARBA" id="ARBA00004328"/>
    </source>
</evidence>
<sequence length="666" mass="70242">MAPKRVQPKRQAQRPKPKTNQTPRRAARAQQPAKPATNQVRQLAKRVQRAERAATGPSAAVRHTVTATLGTIGANTSSGTELEFALPLHPGLVKETAAVNSFGPLQSAVGQYSMWRLVNFHVHLTPMVGASAVSGTVYRVSLNLSGQPTSTAWSGLGARQHRDVTPGSHLRWAVGDSILAGPKATWWYSNTNAPGVSALGPVLELHSIGATQSAYQAKPFEGPLFLLEIRGTWEFVNYAAAPALSLLSSGKGTGTLSGSAGQPLVVKVNEPHLVSMVASQAGPAASGVGEVIYMLVDTAVTALADTAAPPWSWMIRAGWWFARALVGTSNGDGALQLYSSFEDAANNRPCILSGDAHGDLGSLQITQLTTPSSGLSALNDGIVGMPSPGTTPIRPGASFTMPVSLSPLPQHVLVPGGYWMRGGSASQPGAGFIQCPLTSNATAHFIAAFQVTGTEGPGFGFEGVYALVNVMGLNYPMLILATGQVHCVQGSSNTYMVWWLVRTTGTEQLDAQNGYLLAQPSFTASTQQTVLANWSEQHLTMPPTQEGLWLIMGFRGGPASVVTTKGFDIPYQGGTEIQFVPSAYDWLRWGPTTMVLHGTALGDGVYGTALHQRLAMLSLAHEPMREVIPNANTGPAADSQCQDVFHDALARDQSDADDAECNPGSP</sequence>
<proteinExistence type="predicted"/>
<feature type="region of interest" description="Disordered" evidence="4">
    <location>
        <begin position="1"/>
        <end position="40"/>
    </location>
</feature>
<feature type="domain" description="Astrovirus capsid protein inner core" evidence="5">
    <location>
        <begin position="18"/>
        <end position="238"/>
    </location>
</feature>
<comment type="subcellular location">
    <subcellularLocation>
        <location evidence="1">Virion</location>
    </subcellularLocation>
</comment>
<feature type="compositionally biased region" description="Basic residues" evidence="4">
    <location>
        <begin position="1"/>
        <end position="17"/>
    </location>
</feature>
<evidence type="ECO:0000259" key="6">
    <source>
        <dbReference type="Pfam" id="PF20751"/>
    </source>
</evidence>
<dbReference type="InterPro" id="IPR029053">
    <property type="entry name" value="Viral_coat"/>
</dbReference>
<evidence type="ECO:0000256" key="4">
    <source>
        <dbReference type="SAM" id="MobiDB-lite"/>
    </source>
</evidence>
<dbReference type="InterPro" id="IPR004337">
    <property type="entry name" value="Astro_capsid_N"/>
</dbReference>
<organism evidence="7">
    <name type="scientific">Bastrovirus 1</name>
    <dbReference type="NCBI Taxonomy" id="1803388"/>
    <lineage>
        <taxon>Viruses</taxon>
        <taxon>Riboviria</taxon>
        <taxon>Orthornavirae</taxon>
        <taxon>Pisuviricota</taxon>
        <taxon>Stelpaviricetes</taxon>
        <taxon>Stellavirales</taxon>
        <taxon>Astroviridae</taxon>
        <taxon>Bastrovirus BAS-1</taxon>
    </lineage>
</organism>
<keyword evidence="3" id="KW-0946">Virion</keyword>
<name>A0A125RWQ6_9VIRU</name>
<reference evidence="7" key="1">
    <citation type="submission" date="2015-12" db="EMBL/GenBank/DDBJ databases">
        <title>A novel astrovirus-like RNA virus detected in human stools.</title>
        <authorList>
            <person name="Oude Munnink B.B."/>
            <person name="Cotten M."/>
            <person name="Canuti M."/>
            <person name="Deijs M."/>
            <person name="Jebbink M.F."/>
            <person name="van Hemert F.J."/>
            <person name="Phan M.V.T."/>
            <person name="Bakker M."/>
            <person name="Jazaeri Farsani S.M."/>
            <person name="Kellam P."/>
            <person name="van der Hoek L."/>
        </authorList>
    </citation>
    <scope>NUCLEOTIDE SEQUENCE</scope>
</reference>
<protein>
    <submittedName>
        <fullName evidence="7">Structural polyprotein</fullName>
    </submittedName>
</protein>
<dbReference type="GO" id="GO:0019028">
    <property type="term" value="C:viral capsid"/>
    <property type="evidence" value="ECO:0007669"/>
    <property type="project" value="UniProtKB-KW"/>
</dbReference>
<dbReference type="Gene3D" id="2.60.120.20">
    <property type="match status" value="1"/>
</dbReference>
<evidence type="ECO:0000256" key="2">
    <source>
        <dbReference type="ARBA" id="ARBA00022561"/>
    </source>
</evidence>
<evidence type="ECO:0000259" key="5">
    <source>
        <dbReference type="Pfam" id="PF03115"/>
    </source>
</evidence>
<accession>A0A125RWQ6</accession>
<evidence type="ECO:0000256" key="3">
    <source>
        <dbReference type="ARBA" id="ARBA00022844"/>
    </source>
</evidence>
<evidence type="ECO:0000313" key="7">
    <source>
        <dbReference type="EMBL" id="AMD81600.1"/>
    </source>
</evidence>
<dbReference type="InterPro" id="IPR048802">
    <property type="entry name" value="SP2_M"/>
</dbReference>
<dbReference type="Pfam" id="PF20751">
    <property type="entry name" value="SP2_M"/>
    <property type="match status" value="1"/>
</dbReference>